<dbReference type="EMBL" id="BARU01012708">
    <property type="protein sequence ID" value="GAH44082.1"/>
    <property type="molecule type" value="Genomic_DNA"/>
</dbReference>
<proteinExistence type="predicted"/>
<feature type="region of interest" description="Disordered" evidence="1">
    <location>
        <begin position="106"/>
        <end position="130"/>
    </location>
</feature>
<evidence type="ECO:0000313" key="2">
    <source>
        <dbReference type="EMBL" id="GAH44082.1"/>
    </source>
</evidence>
<evidence type="ECO:0000256" key="1">
    <source>
        <dbReference type="SAM" id="MobiDB-lite"/>
    </source>
</evidence>
<gene>
    <name evidence="2" type="ORF">S03H2_23299</name>
</gene>
<dbReference type="AlphaFoldDB" id="X1FGK4"/>
<feature type="non-terminal residue" evidence="2">
    <location>
        <position position="230"/>
    </location>
</feature>
<organism evidence="2">
    <name type="scientific">marine sediment metagenome</name>
    <dbReference type="NCBI Taxonomy" id="412755"/>
    <lineage>
        <taxon>unclassified sequences</taxon>
        <taxon>metagenomes</taxon>
        <taxon>ecological metagenomes</taxon>
    </lineage>
</organism>
<sequence>YEYTISDSEELSIGETKFENEGYAYYFVGTLEEVFKNDEDSTVLYMGEPSAETIVDYVAWSSNGEHAPTVADVYASDAGIWTRGTYLDTSYANENFVLRGETIGRTSASADTDSPEDWSDNGGSDAWGPTEGWSNSGPLYTYDVGLFISQYDINTVLWEYGFSVEKVTAQDIQETGSDRNLSVTIDYEFTVESYGYSFLLRGICTHNWNAINETSYVVTTDIHLTSDLGE</sequence>
<reference evidence="2" key="1">
    <citation type="journal article" date="2014" name="Front. Microbiol.">
        <title>High frequency of phylogenetically diverse reductive dehalogenase-homologous genes in deep subseafloor sedimentary metagenomes.</title>
        <authorList>
            <person name="Kawai M."/>
            <person name="Futagami T."/>
            <person name="Toyoda A."/>
            <person name="Takaki Y."/>
            <person name="Nishi S."/>
            <person name="Hori S."/>
            <person name="Arai W."/>
            <person name="Tsubouchi T."/>
            <person name="Morono Y."/>
            <person name="Uchiyama I."/>
            <person name="Ito T."/>
            <person name="Fujiyama A."/>
            <person name="Inagaki F."/>
            <person name="Takami H."/>
        </authorList>
    </citation>
    <scope>NUCLEOTIDE SEQUENCE</scope>
    <source>
        <strain evidence="2">Expedition CK06-06</strain>
    </source>
</reference>
<accession>X1FGK4</accession>
<feature type="non-terminal residue" evidence="2">
    <location>
        <position position="1"/>
    </location>
</feature>
<protein>
    <submittedName>
        <fullName evidence="2">Uncharacterized protein</fullName>
    </submittedName>
</protein>
<comment type="caution">
    <text evidence="2">The sequence shown here is derived from an EMBL/GenBank/DDBJ whole genome shotgun (WGS) entry which is preliminary data.</text>
</comment>
<name>X1FGK4_9ZZZZ</name>